<keyword evidence="2" id="KW-1185">Reference proteome</keyword>
<accession>A0ABV4U4R9</accession>
<sequence>MKVQLESTEKIVNINGVPARIWEGHTESGIAVHAYVTRIAVHKDADASEFERELQEHRPPSVDVAGIPARLIL</sequence>
<organism evidence="1 2">
    <name type="scientific">Natronomicrosphaera hydrolytica</name>
    <dbReference type="NCBI Taxonomy" id="3242702"/>
    <lineage>
        <taxon>Bacteria</taxon>
        <taxon>Pseudomonadati</taxon>
        <taxon>Planctomycetota</taxon>
        <taxon>Phycisphaerae</taxon>
        <taxon>Phycisphaerales</taxon>
        <taxon>Phycisphaeraceae</taxon>
        <taxon>Natronomicrosphaera</taxon>
    </lineage>
</organism>
<dbReference type="Proteomes" id="UP001575105">
    <property type="component" value="Unassembled WGS sequence"/>
</dbReference>
<gene>
    <name evidence="1" type="ORF">ACERK3_09530</name>
</gene>
<dbReference type="RefSeq" id="WP_425345462.1">
    <property type="nucleotide sequence ID" value="NZ_JBGUBD010000005.1"/>
</dbReference>
<evidence type="ECO:0000313" key="1">
    <source>
        <dbReference type="EMBL" id="MFA9478536.1"/>
    </source>
</evidence>
<reference evidence="1 2" key="1">
    <citation type="submission" date="2024-08" db="EMBL/GenBank/DDBJ databases">
        <title>Whole-genome sequencing of halo(alkali)philic microorganisms from hypersaline lakes.</title>
        <authorList>
            <person name="Sorokin D.Y."/>
            <person name="Merkel A.Y."/>
            <person name="Messina E."/>
            <person name="Yakimov M."/>
        </authorList>
    </citation>
    <scope>NUCLEOTIDE SEQUENCE [LARGE SCALE GENOMIC DNA]</scope>
    <source>
        <strain evidence="1 2">AB-hyl4</strain>
    </source>
</reference>
<proteinExistence type="predicted"/>
<name>A0ABV4U4R9_9BACT</name>
<dbReference type="EMBL" id="JBGUBD010000005">
    <property type="protein sequence ID" value="MFA9478536.1"/>
    <property type="molecule type" value="Genomic_DNA"/>
</dbReference>
<protein>
    <submittedName>
        <fullName evidence="1">Uncharacterized protein</fullName>
    </submittedName>
</protein>
<comment type="caution">
    <text evidence="1">The sequence shown here is derived from an EMBL/GenBank/DDBJ whole genome shotgun (WGS) entry which is preliminary data.</text>
</comment>
<evidence type="ECO:0000313" key="2">
    <source>
        <dbReference type="Proteomes" id="UP001575105"/>
    </source>
</evidence>